<proteinExistence type="predicted"/>
<feature type="compositionally biased region" description="Low complexity" evidence="6">
    <location>
        <begin position="540"/>
        <end position="553"/>
    </location>
</feature>
<dbReference type="InterPro" id="IPR007816">
    <property type="entry name" value="ResB-like_domain"/>
</dbReference>
<dbReference type="Pfam" id="PF05140">
    <property type="entry name" value="ResB"/>
    <property type="match status" value="1"/>
</dbReference>
<dbReference type="GO" id="GO:0016020">
    <property type="term" value="C:membrane"/>
    <property type="evidence" value="ECO:0007669"/>
    <property type="project" value="UniProtKB-SubCell"/>
</dbReference>
<comment type="subcellular location">
    <subcellularLocation>
        <location evidence="1">Membrane</location>
        <topology evidence="1">Multi-pass membrane protein</topology>
    </subcellularLocation>
</comment>
<feature type="transmembrane region" description="Helical" evidence="7">
    <location>
        <begin position="206"/>
        <end position="227"/>
    </location>
</feature>
<feature type="region of interest" description="Disordered" evidence="6">
    <location>
        <begin position="540"/>
        <end position="597"/>
    </location>
</feature>
<feature type="compositionally biased region" description="Gly residues" evidence="6">
    <location>
        <begin position="588"/>
        <end position="597"/>
    </location>
</feature>
<evidence type="ECO:0000256" key="2">
    <source>
        <dbReference type="ARBA" id="ARBA00022692"/>
    </source>
</evidence>
<feature type="transmembrane region" description="Helical" evidence="7">
    <location>
        <begin position="477"/>
        <end position="495"/>
    </location>
</feature>
<gene>
    <name evidence="9" type="ORF">SAMN04487783_0974</name>
</gene>
<keyword evidence="2 7" id="KW-0812">Transmembrane</keyword>
<name>A0AA94HLJ4_9MICO</name>
<feature type="transmembrane region" description="Helical" evidence="7">
    <location>
        <begin position="118"/>
        <end position="139"/>
    </location>
</feature>
<reference evidence="9 10" key="1">
    <citation type="submission" date="2016-10" db="EMBL/GenBank/DDBJ databases">
        <authorList>
            <person name="Varghese N."/>
            <person name="Submissions S."/>
        </authorList>
    </citation>
    <scope>NUCLEOTIDE SEQUENCE [LARGE SCALE GENOMIC DNA]</scope>
    <source>
        <strain evidence="9 10">IAM 15147</strain>
    </source>
</reference>
<organism evidence="9 10">
    <name type="scientific">Agrococcus baldri</name>
    <dbReference type="NCBI Taxonomy" id="153730"/>
    <lineage>
        <taxon>Bacteria</taxon>
        <taxon>Bacillati</taxon>
        <taxon>Actinomycetota</taxon>
        <taxon>Actinomycetes</taxon>
        <taxon>Micrococcales</taxon>
        <taxon>Microbacteriaceae</taxon>
        <taxon>Agrococcus</taxon>
    </lineage>
</organism>
<evidence type="ECO:0000256" key="1">
    <source>
        <dbReference type="ARBA" id="ARBA00004141"/>
    </source>
</evidence>
<evidence type="ECO:0000256" key="5">
    <source>
        <dbReference type="ARBA" id="ARBA00023136"/>
    </source>
</evidence>
<evidence type="ECO:0000256" key="7">
    <source>
        <dbReference type="SAM" id="Phobius"/>
    </source>
</evidence>
<dbReference type="Proteomes" id="UP000198506">
    <property type="component" value="Unassembled WGS sequence"/>
</dbReference>
<dbReference type="EMBL" id="FOZN01000002">
    <property type="protein sequence ID" value="SFS07544.1"/>
    <property type="molecule type" value="Genomic_DNA"/>
</dbReference>
<keyword evidence="10" id="KW-1185">Reference proteome</keyword>
<sequence length="597" mass="62936">MSPSSSPGPDAASAADTASANDPMRPGDHVDAPAPEPRSGSGPKLGIVGWLRFLWRQLTSMRTAIVLLLLLAVGAIPGSLVPQRSSDPNGVIQVRADNPDLVWFYDALSLHDVYGSPWFSAIYILLFTSLVGCVVPRLAHHWRAMRAKPPRTPARLSRLVGFQTVPGDASDLDRAEGALRKLGYRTARYGESISAERGYLRESGNLLFHIALLAMILVVGLGSGFGYNGQRLVVEGRSFANTLSSYDTFDSGQWFDDASLAPFSVQLDDLDVVYETENLNAIGAPLDFTAHVSVTEDGVSREAQIKVNEPLNVDGADLYLISNGYAPRISVRDAEGEVVYDEYTPFLAQDDNMTSLGVMKLPDGLAEQLGLRGFFYPTTGQLESGAFTSIYPDLANPVLSLQAFTGDLGLDAGVPRSVYALETDEMTQIAGGDSGTDALMLAPGQTVDIPGGLGTITFEDVRRYGVIDVHVDYTQTAVFWIAVTILVSLLGSLLIPRRRLWVKVAGGRLELAGLARGEDPTLERAVDDLAKRLAGDGAAAADAGRAGDPALGRPTAAGTGVAAPEVGRPTATGSGVAADDAGSAGSTGASGGTGTRE</sequence>
<feature type="domain" description="ResB-like" evidence="8">
    <location>
        <begin position="61"/>
        <end position="526"/>
    </location>
</feature>
<keyword evidence="4 7" id="KW-1133">Transmembrane helix</keyword>
<evidence type="ECO:0000313" key="10">
    <source>
        <dbReference type="Proteomes" id="UP000198506"/>
    </source>
</evidence>
<protein>
    <submittedName>
        <fullName evidence="9">Cytochrome c biogenesis protein</fullName>
    </submittedName>
</protein>
<evidence type="ECO:0000256" key="4">
    <source>
        <dbReference type="ARBA" id="ARBA00022989"/>
    </source>
</evidence>
<dbReference type="AlphaFoldDB" id="A0AA94HLJ4"/>
<evidence type="ECO:0000259" key="8">
    <source>
        <dbReference type="Pfam" id="PF05140"/>
    </source>
</evidence>
<accession>A0AA94HLJ4</accession>
<feature type="compositionally biased region" description="Low complexity" evidence="6">
    <location>
        <begin position="1"/>
        <end position="23"/>
    </location>
</feature>
<keyword evidence="3" id="KW-0201">Cytochrome c-type biogenesis</keyword>
<dbReference type="PANTHER" id="PTHR31566">
    <property type="entry name" value="CYTOCHROME C BIOGENESIS PROTEIN CCS1, CHLOROPLASTIC"/>
    <property type="match status" value="1"/>
</dbReference>
<feature type="transmembrane region" description="Helical" evidence="7">
    <location>
        <begin position="61"/>
        <end position="80"/>
    </location>
</feature>
<dbReference type="GO" id="GO:0017004">
    <property type="term" value="P:cytochrome complex assembly"/>
    <property type="evidence" value="ECO:0007669"/>
    <property type="project" value="UniProtKB-KW"/>
</dbReference>
<evidence type="ECO:0000313" key="9">
    <source>
        <dbReference type="EMBL" id="SFS07544.1"/>
    </source>
</evidence>
<evidence type="ECO:0000256" key="3">
    <source>
        <dbReference type="ARBA" id="ARBA00022748"/>
    </source>
</evidence>
<keyword evidence="5 7" id="KW-0472">Membrane</keyword>
<feature type="region of interest" description="Disordered" evidence="6">
    <location>
        <begin position="1"/>
        <end position="40"/>
    </location>
</feature>
<feature type="compositionally biased region" description="Low complexity" evidence="6">
    <location>
        <begin position="570"/>
        <end position="587"/>
    </location>
</feature>
<comment type="caution">
    <text evidence="9">The sequence shown here is derived from an EMBL/GenBank/DDBJ whole genome shotgun (WGS) entry which is preliminary data.</text>
</comment>
<evidence type="ECO:0000256" key="6">
    <source>
        <dbReference type="SAM" id="MobiDB-lite"/>
    </source>
</evidence>
<dbReference type="InterPro" id="IPR023494">
    <property type="entry name" value="Cyt_c_bgen_Ccs1/CcsB/ResB"/>
</dbReference>
<dbReference type="PANTHER" id="PTHR31566:SF0">
    <property type="entry name" value="CYTOCHROME C BIOGENESIS PROTEIN CCS1, CHLOROPLASTIC"/>
    <property type="match status" value="1"/>
</dbReference>